<sequence>MIKAKEIRELSIILSEIAYLSHKTKELQNEAREIILELANELPIWVKLNILSLILESKLFRKSELKKVARSIPGWLEEKNPTSYFANKNILELSLKLYEKVNISTESIYEKLAINEDIILQEHPKDEDFIKFTTIGNKARFYKKPGKIKESNKLFKKYNRLKQKVKLRHIQYTLDEEHTEMFNKFLKWKSKIILDWPTESILAYFSVDEDLLIDPEKNEKIARERMKDSIHSLFKTSVFDINSNYRELTDDEKIDKEIVQSYTISLGIGVESLFKKVFTEGIISGKLNYYKIYQYLEKHTWFNLKFKRSMGLRDSDEDTSWLTLLAPGIQNLFSQYEHYILMNTNRVNNLILALDSLTLKFEGLLRDFIRLCGGHTTTEKRGVLREQLLEELLENDIVRKHFSIKDITLFKHCFTKKGKDIRNNVAHSFMEFSDYTLQATLLVFFCILRISKYTFEEKAHSK</sequence>
<reference evidence="2" key="1">
    <citation type="submission" date="2019-07" db="EMBL/GenBank/DDBJ databases">
        <authorList>
            <person name="De-Chao Zhang Q."/>
        </authorList>
    </citation>
    <scope>NUCLEOTIDE SEQUENCE</scope>
    <source>
        <strain evidence="2">TP-CH-4</strain>
    </source>
</reference>
<dbReference type="Pfam" id="PF13910">
    <property type="entry name" value="DUF4209"/>
    <property type="match status" value="1"/>
</dbReference>
<keyword evidence="3" id="KW-1185">Reference proteome</keyword>
<name>A0A967AZ24_9FLAO</name>
<gene>
    <name evidence="2" type="ORF">FK220_007455</name>
</gene>
<accession>A0A967AZ24</accession>
<proteinExistence type="predicted"/>
<evidence type="ECO:0000259" key="1">
    <source>
        <dbReference type="Pfam" id="PF13910"/>
    </source>
</evidence>
<reference evidence="2" key="2">
    <citation type="submission" date="2020-03" db="EMBL/GenBank/DDBJ databases">
        <title>Flavobacteriaceae bacterium strain TP-CH-4, a member of the family Flavobacteriaceae isolated from a deep-sea seamount.</title>
        <authorList>
            <person name="Zhang D.-C."/>
        </authorList>
    </citation>
    <scope>NUCLEOTIDE SEQUENCE</scope>
    <source>
        <strain evidence="2">TP-CH-4</strain>
    </source>
</reference>
<dbReference type="AlphaFoldDB" id="A0A967AZ24"/>
<comment type="caution">
    <text evidence="2">The sequence shown here is derived from an EMBL/GenBank/DDBJ whole genome shotgun (WGS) entry which is preliminary data.</text>
</comment>
<dbReference type="EMBL" id="VIKU02000002">
    <property type="protein sequence ID" value="NHF59171.1"/>
    <property type="molecule type" value="Genomic_DNA"/>
</dbReference>
<evidence type="ECO:0000313" key="3">
    <source>
        <dbReference type="Proteomes" id="UP000707206"/>
    </source>
</evidence>
<dbReference type="Proteomes" id="UP000707206">
    <property type="component" value="Unassembled WGS sequence"/>
</dbReference>
<dbReference type="RefSeq" id="WP_152573693.1">
    <property type="nucleotide sequence ID" value="NZ_VIKU02000002.1"/>
</dbReference>
<organism evidence="2 3">
    <name type="scientific">Pelagihabitans pacificus</name>
    <dbReference type="NCBI Taxonomy" id="2696054"/>
    <lineage>
        <taxon>Bacteria</taxon>
        <taxon>Pseudomonadati</taxon>
        <taxon>Bacteroidota</taxon>
        <taxon>Flavobacteriia</taxon>
        <taxon>Flavobacteriales</taxon>
        <taxon>Flavobacteriaceae</taxon>
        <taxon>Pelagihabitans</taxon>
    </lineage>
</organism>
<evidence type="ECO:0000313" key="2">
    <source>
        <dbReference type="EMBL" id="NHF59171.1"/>
    </source>
</evidence>
<feature type="domain" description="DUF4209" evidence="1">
    <location>
        <begin position="362"/>
        <end position="444"/>
    </location>
</feature>
<dbReference type="InterPro" id="IPR025209">
    <property type="entry name" value="DUF4209"/>
</dbReference>
<protein>
    <submittedName>
        <fullName evidence="2">DUF4209 domain-containing protein</fullName>
    </submittedName>
</protein>